<dbReference type="EMBL" id="NWTK01000002">
    <property type="protein sequence ID" value="PKR55420.1"/>
    <property type="molecule type" value="Genomic_DNA"/>
</dbReference>
<protein>
    <submittedName>
        <fullName evidence="1">Uncharacterized protein</fullName>
    </submittedName>
</protein>
<proteinExistence type="predicted"/>
<comment type="caution">
    <text evidence="1">The sequence shown here is derived from an EMBL/GenBank/DDBJ whole genome shotgun (WGS) entry which is preliminary data.</text>
</comment>
<evidence type="ECO:0000313" key="2">
    <source>
        <dbReference type="Proteomes" id="UP000233597"/>
    </source>
</evidence>
<sequence length="86" mass="9820">MTGMVERVARELHRNDGFEALVEWNDLDEDSRQMYVFFAKVAIEAMKEPTTEMEIAGTEQWLCEAAMEDRAGVNYRAMITAALEGE</sequence>
<dbReference type="Proteomes" id="UP000233597">
    <property type="component" value="Unassembled WGS sequence"/>
</dbReference>
<dbReference type="RefSeq" id="WP_101264469.1">
    <property type="nucleotide sequence ID" value="NZ_NWTK01000002.1"/>
</dbReference>
<reference evidence="1 2" key="1">
    <citation type="submission" date="2017-09" db="EMBL/GenBank/DDBJ databases">
        <title>Biodiversity and function of Thalassospira species in the particle-attached aromatic-hydrocarbon-degrading consortia from the surface seawater of the South China Sea.</title>
        <authorList>
            <person name="Dong C."/>
            <person name="Liu R."/>
            <person name="Shao Z."/>
        </authorList>
    </citation>
    <scope>NUCLEOTIDE SEQUENCE [LARGE SCALE GENOMIC DNA]</scope>
    <source>
        <strain evidence="1 2">CSC1P2</strain>
    </source>
</reference>
<evidence type="ECO:0000313" key="1">
    <source>
        <dbReference type="EMBL" id="PKR55420.1"/>
    </source>
</evidence>
<name>A0A2N3KY55_9PROT</name>
<dbReference type="AlphaFoldDB" id="A0A2N3KY55"/>
<organism evidence="1 2">
    <name type="scientific">Thalassospira marina</name>
    <dbReference type="NCBI Taxonomy" id="2048283"/>
    <lineage>
        <taxon>Bacteria</taxon>
        <taxon>Pseudomonadati</taxon>
        <taxon>Pseudomonadota</taxon>
        <taxon>Alphaproteobacteria</taxon>
        <taxon>Rhodospirillales</taxon>
        <taxon>Thalassospiraceae</taxon>
        <taxon>Thalassospira</taxon>
    </lineage>
</organism>
<gene>
    <name evidence="1" type="ORF">COO20_04415</name>
</gene>
<accession>A0A2N3KY55</accession>
<dbReference type="OrthoDB" id="8117437at2"/>